<dbReference type="InterPro" id="IPR001509">
    <property type="entry name" value="Epimerase_deHydtase"/>
</dbReference>
<dbReference type="EMBL" id="BAAATZ010000036">
    <property type="protein sequence ID" value="GAA2737843.1"/>
    <property type="molecule type" value="Genomic_DNA"/>
</dbReference>
<evidence type="ECO:0000313" key="3">
    <source>
        <dbReference type="Proteomes" id="UP001501842"/>
    </source>
</evidence>
<dbReference type="Gene3D" id="3.40.50.720">
    <property type="entry name" value="NAD(P)-binding Rossmann-like Domain"/>
    <property type="match status" value="1"/>
</dbReference>
<dbReference type="SUPFAM" id="SSF51735">
    <property type="entry name" value="NAD(P)-binding Rossmann-fold domains"/>
    <property type="match status" value="1"/>
</dbReference>
<evidence type="ECO:0000259" key="1">
    <source>
        <dbReference type="Pfam" id="PF01370"/>
    </source>
</evidence>
<gene>
    <name evidence="2" type="ORF">GCM10010439_69500</name>
</gene>
<proteinExistence type="predicted"/>
<dbReference type="Gene3D" id="3.90.25.10">
    <property type="entry name" value="UDP-galactose 4-epimerase, domain 1"/>
    <property type="match status" value="1"/>
</dbReference>
<dbReference type="Pfam" id="PF01370">
    <property type="entry name" value="Epimerase"/>
    <property type="match status" value="1"/>
</dbReference>
<name>A0ABP6H7B0_9ACTN</name>
<evidence type="ECO:0000313" key="2">
    <source>
        <dbReference type="EMBL" id="GAA2737843.1"/>
    </source>
</evidence>
<reference evidence="3" key="1">
    <citation type="journal article" date="2019" name="Int. J. Syst. Evol. Microbiol.">
        <title>The Global Catalogue of Microorganisms (GCM) 10K type strain sequencing project: providing services to taxonomists for standard genome sequencing and annotation.</title>
        <authorList>
            <consortium name="The Broad Institute Genomics Platform"/>
            <consortium name="The Broad Institute Genome Sequencing Center for Infectious Disease"/>
            <person name="Wu L."/>
            <person name="Ma J."/>
        </authorList>
    </citation>
    <scope>NUCLEOTIDE SEQUENCE [LARGE SCALE GENOMIC DNA]</scope>
    <source>
        <strain evidence="3">JCM 8201</strain>
    </source>
</reference>
<feature type="domain" description="NAD-dependent epimerase/dehydratase" evidence="1">
    <location>
        <begin position="9"/>
        <end position="81"/>
    </location>
</feature>
<dbReference type="Proteomes" id="UP001501842">
    <property type="component" value="Unassembled WGS sequence"/>
</dbReference>
<comment type="caution">
    <text evidence="2">The sequence shown here is derived from an EMBL/GenBank/DDBJ whole genome shotgun (WGS) entry which is preliminary data.</text>
</comment>
<protein>
    <recommendedName>
        <fullName evidence="1">NAD-dependent epimerase/dehydratase domain-containing protein</fullName>
    </recommendedName>
</protein>
<sequence length="151" mass="16383">MHRLLSELAAGGLAVHVVRPFSGYGADQGPEWPFGAFVGRAHRRDDPFVIWGDGQQVRDWIHISDLVAGALAVVVADERRPVNLCTGRGTSMMELATTICAAAGYSPTFSFLAEAPTGVAYRVGSSVRLREIYTPRVELEEAVTRVQWGAL</sequence>
<keyword evidence="3" id="KW-1185">Reference proteome</keyword>
<accession>A0ABP6H7B0</accession>
<organism evidence="2 3">
    <name type="scientific">Actinocorallia aurantiaca</name>
    <dbReference type="NCBI Taxonomy" id="46204"/>
    <lineage>
        <taxon>Bacteria</taxon>
        <taxon>Bacillati</taxon>
        <taxon>Actinomycetota</taxon>
        <taxon>Actinomycetes</taxon>
        <taxon>Streptosporangiales</taxon>
        <taxon>Thermomonosporaceae</taxon>
        <taxon>Actinocorallia</taxon>
    </lineage>
</organism>
<dbReference type="InterPro" id="IPR036291">
    <property type="entry name" value="NAD(P)-bd_dom_sf"/>
</dbReference>